<name>A0A7J0BLV6_9BACT</name>
<keyword evidence="3" id="KW-1185">Reference proteome</keyword>
<reference evidence="2 3" key="1">
    <citation type="submission" date="2020-05" db="EMBL/GenBank/DDBJ databases">
        <title>Draft genome sequence of Desulfovibrio sp. strain HN2T.</title>
        <authorList>
            <person name="Ueno A."/>
            <person name="Tamazawa S."/>
            <person name="Tamamura S."/>
            <person name="Murakami T."/>
            <person name="Kiyama T."/>
            <person name="Inomata H."/>
            <person name="Amano Y."/>
            <person name="Miyakawa K."/>
            <person name="Tamaki H."/>
            <person name="Naganuma T."/>
            <person name="Kaneko K."/>
        </authorList>
    </citation>
    <scope>NUCLEOTIDE SEQUENCE [LARGE SCALE GENOMIC DNA]</scope>
    <source>
        <strain evidence="2 3">HN2</strain>
    </source>
</reference>
<protein>
    <submittedName>
        <fullName evidence="2">Uncharacterized protein</fullName>
    </submittedName>
</protein>
<gene>
    <name evidence="2" type="ORF">DSM101010T_24090</name>
</gene>
<accession>A0A7J0BLV6</accession>
<evidence type="ECO:0000313" key="2">
    <source>
        <dbReference type="EMBL" id="GFM34044.1"/>
    </source>
</evidence>
<organism evidence="2 3">
    <name type="scientific">Desulfovibrio subterraneus</name>
    <dbReference type="NCBI Taxonomy" id="2718620"/>
    <lineage>
        <taxon>Bacteria</taxon>
        <taxon>Pseudomonadati</taxon>
        <taxon>Thermodesulfobacteriota</taxon>
        <taxon>Desulfovibrionia</taxon>
        <taxon>Desulfovibrionales</taxon>
        <taxon>Desulfovibrionaceae</taxon>
        <taxon>Desulfovibrio</taxon>
    </lineage>
</organism>
<comment type="caution">
    <text evidence="2">The sequence shown here is derived from an EMBL/GenBank/DDBJ whole genome shotgun (WGS) entry which is preliminary data.</text>
</comment>
<dbReference type="RefSeq" id="WP_174405674.1">
    <property type="nucleotide sequence ID" value="NZ_BLVO01000013.1"/>
</dbReference>
<dbReference type="Proteomes" id="UP000503840">
    <property type="component" value="Unassembled WGS sequence"/>
</dbReference>
<proteinExistence type="predicted"/>
<evidence type="ECO:0000313" key="3">
    <source>
        <dbReference type="Proteomes" id="UP000503840"/>
    </source>
</evidence>
<dbReference type="EMBL" id="BLVO01000013">
    <property type="protein sequence ID" value="GFM34044.1"/>
    <property type="molecule type" value="Genomic_DNA"/>
</dbReference>
<dbReference type="AlphaFoldDB" id="A0A7J0BLV6"/>
<sequence>MPFDPITALALAESALRVGMEGYRMAKRLSAEGYTVPSLEEFERQTADIRNLPDLTPSPDNTAQDGE</sequence>
<evidence type="ECO:0000256" key="1">
    <source>
        <dbReference type="SAM" id="MobiDB-lite"/>
    </source>
</evidence>
<feature type="compositionally biased region" description="Polar residues" evidence="1">
    <location>
        <begin position="58"/>
        <end position="67"/>
    </location>
</feature>
<feature type="region of interest" description="Disordered" evidence="1">
    <location>
        <begin position="45"/>
        <end position="67"/>
    </location>
</feature>